<proteinExistence type="predicted"/>
<name>A0A3N4NTL0_9NEIS</name>
<protein>
    <submittedName>
        <fullName evidence="1">Molecular chaperone DnaJ</fullName>
    </submittedName>
</protein>
<comment type="caution">
    <text evidence="1">The sequence shown here is derived from an EMBL/GenBank/DDBJ whole genome shotgun (WGS) entry which is preliminary data.</text>
</comment>
<evidence type="ECO:0000313" key="2">
    <source>
        <dbReference type="Proteomes" id="UP000272412"/>
    </source>
</evidence>
<organism evidence="1 2">
    <name type="scientific">Neisseria weixii</name>
    <dbReference type="NCBI Taxonomy" id="1853276"/>
    <lineage>
        <taxon>Bacteria</taxon>
        <taxon>Pseudomonadati</taxon>
        <taxon>Pseudomonadota</taxon>
        <taxon>Betaproteobacteria</taxon>
        <taxon>Neisseriales</taxon>
        <taxon>Neisseriaceae</taxon>
        <taxon>Neisseria</taxon>
    </lineage>
</organism>
<evidence type="ECO:0000313" key="1">
    <source>
        <dbReference type="EMBL" id="RPD90503.1"/>
    </source>
</evidence>
<dbReference type="EMBL" id="RPFL01000002">
    <property type="protein sequence ID" value="RPD90503.1"/>
    <property type="molecule type" value="Genomic_DNA"/>
</dbReference>
<accession>A0A3N4NTL0</accession>
<dbReference type="Proteomes" id="UP000272412">
    <property type="component" value="Unassembled WGS sequence"/>
</dbReference>
<reference evidence="1 2" key="1">
    <citation type="submission" date="2018-11" db="EMBL/GenBank/DDBJ databases">
        <title>Neisseria weixii sp. nov. isolated from the rectal contents of plateau pika (Ochotona cruzoniae).</title>
        <authorList>
            <person name="Zhang G."/>
        </authorList>
    </citation>
    <scope>NUCLEOTIDE SEQUENCE [LARGE SCALE GENOMIC DNA]</scope>
    <source>
        <strain evidence="1 2">10009</strain>
    </source>
</reference>
<gene>
    <name evidence="1" type="ORF">EGK74_01770</name>
</gene>
<dbReference type="OrthoDB" id="7014261at2"/>
<keyword evidence="2" id="KW-1185">Reference proteome</keyword>
<dbReference type="RefSeq" id="WP_123803649.1">
    <property type="nucleotide sequence ID" value="NZ_RPFL01000002.1"/>
</dbReference>
<sequence length="133" mass="14609">MTLDDLLFKWARWRSIRYDHGLGYSSNGLNRLMAGEVNTGSVGVMALPYGVDSDSVFSDIDRAVMGLPAFHREVLLAQYPVCGVEAVADTTSKAKAARCGCRVSTFYKYLEDAKLFLMNALSGKECLKLLNAC</sequence>
<dbReference type="AlphaFoldDB" id="A0A3N4NTL0"/>